<feature type="region of interest" description="Disordered" evidence="1">
    <location>
        <begin position="117"/>
        <end position="148"/>
    </location>
</feature>
<dbReference type="AlphaFoldDB" id="A0A928Q5G3"/>
<gene>
    <name evidence="3" type="ORF">E7512_09760</name>
</gene>
<dbReference type="RefSeq" id="WP_020073488.1">
    <property type="nucleotide sequence ID" value="NZ_JBKWRC010000007.1"/>
</dbReference>
<feature type="transmembrane region" description="Helical" evidence="2">
    <location>
        <begin position="88"/>
        <end position="107"/>
    </location>
</feature>
<proteinExistence type="predicted"/>
<evidence type="ECO:0000256" key="1">
    <source>
        <dbReference type="SAM" id="MobiDB-lite"/>
    </source>
</evidence>
<feature type="transmembrane region" description="Helical" evidence="2">
    <location>
        <begin position="53"/>
        <end position="76"/>
    </location>
</feature>
<feature type="transmembrane region" description="Helical" evidence="2">
    <location>
        <begin position="12"/>
        <end position="32"/>
    </location>
</feature>
<evidence type="ECO:0000313" key="4">
    <source>
        <dbReference type="Proteomes" id="UP000754750"/>
    </source>
</evidence>
<evidence type="ECO:0000256" key="2">
    <source>
        <dbReference type="SAM" id="Phobius"/>
    </source>
</evidence>
<reference evidence="3" key="1">
    <citation type="submission" date="2019-04" db="EMBL/GenBank/DDBJ databases">
        <title>Evolution of Biomass-Degrading Anaerobic Consortia Revealed by Metagenomics.</title>
        <authorList>
            <person name="Peng X."/>
        </authorList>
    </citation>
    <scope>NUCLEOTIDE SEQUENCE</scope>
    <source>
        <strain evidence="3">SIG551</strain>
    </source>
</reference>
<comment type="caution">
    <text evidence="3">The sequence shown here is derived from an EMBL/GenBank/DDBJ whole genome shotgun (WGS) entry which is preliminary data.</text>
</comment>
<keyword evidence="2" id="KW-0812">Transmembrane</keyword>
<keyword evidence="2" id="KW-1133">Transmembrane helix</keyword>
<sequence length="148" mass="16461">MAVSPLQDIMNHYLWNFSAYLLALAIILLNAARSVYFYLRSKQRPLYPKRGRLDLLISLLCGVSLAMGLMFQGVLADNNAPGIYHWSSYLWMACLVSLALFAVQIAFHVKTPSVRPAVEPTDEIPPLPTAPQEQPSVFPEDSAPKDGE</sequence>
<dbReference type="Proteomes" id="UP000754750">
    <property type="component" value="Unassembled WGS sequence"/>
</dbReference>
<name>A0A928Q5G3_9FIRM</name>
<accession>A0A928Q5G3</accession>
<protein>
    <submittedName>
        <fullName evidence="3">Uncharacterized protein</fullName>
    </submittedName>
</protein>
<evidence type="ECO:0000313" key="3">
    <source>
        <dbReference type="EMBL" id="MBE6833850.1"/>
    </source>
</evidence>
<organism evidence="3 4">
    <name type="scientific">Faecalispora sporosphaeroides</name>
    <dbReference type="NCBI Taxonomy" id="1549"/>
    <lineage>
        <taxon>Bacteria</taxon>
        <taxon>Bacillati</taxon>
        <taxon>Bacillota</taxon>
        <taxon>Clostridia</taxon>
        <taxon>Eubacteriales</taxon>
        <taxon>Oscillospiraceae</taxon>
        <taxon>Faecalispora</taxon>
    </lineage>
</organism>
<dbReference type="EMBL" id="SVNY01000004">
    <property type="protein sequence ID" value="MBE6833850.1"/>
    <property type="molecule type" value="Genomic_DNA"/>
</dbReference>
<keyword evidence="2" id="KW-0472">Membrane</keyword>